<feature type="binding site" evidence="3">
    <location>
        <position position="144"/>
    </location>
    <ligand>
        <name>substrate</name>
    </ligand>
</feature>
<dbReference type="PANTHER" id="PTHR38784:SF1">
    <property type="entry name" value="SUCROSE PHOSPHORYLASE"/>
    <property type="match status" value="1"/>
</dbReference>
<evidence type="ECO:0000256" key="3">
    <source>
        <dbReference type="PIRSR" id="PIRSR003059-2"/>
    </source>
</evidence>
<dbReference type="EMBL" id="QHHQ01000004">
    <property type="protein sequence ID" value="RAH99872.1"/>
    <property type="molecule type" value="Genomic_DNA"/>
</dbReference>
<dbReference type="Proteomes" id="UP000249590">
    <property type="component" value="Unassembled WGS sequence"/>
</dbReference>
<dbReference type="InterPro" id="IPR045857">
    <property type="entry name" value="O16G_dom_2"/>
</dbReference>
<organism evidence="5 6">
    <name type="scientific">Acuticoccus sediminis</name>
    <dbReference type="NCBI Taxonomy" id="2184697"/>
    <lineage>
        <taxon>Bacteria</taxon>
        <taxon>Pseudomonadati</taxon>
        <taxon>Pseudomonadota</taxon>
        <taxon>Alphaproteobacteria</taxon>
        <taxon>Hyphomicrobiales</taxon>
        <taxon>Amorphaceae</taxon>
        <taxon>Acuticoccus</taxon>
    </lineage>
</organism>
<dbReference type="InterPro" id="IPR016377">
    <property type="entry name" value="Sucrose_GGa_phosphorylase-rel"/>
</dbReference>
<evidence type="ECO:0000313" key="5">
    <source>
        <dbReference type="EMBL" id="RAH99872.1"/>
    </source>
</evidence>
<dbReference type="CDD" id="cd11356">
    <property type="entry name" value="AmyAc_Sucrose_phosphorylase-like_1"/>
    <property type="match status" value="1"/>
</dbReference>
<dbReference type="SMART" id="SM00642">
    <property type="entry name" value="Aamy"/>
    <property type="match status" value="1"/>
</dbReference>
<dbReference type="Gene3D" id="2.60.40.1180">
    <property type="entry name" value="Golgi alpha-mannosidase II"/>
    <property type="match status" value="1"/>
</dbReference>
<dbReference type="GO" id="GO:0016757">
    <property type="term" value="F:glycosyltransferase activity"/>
    <property type="evidence" value="ECO:0007669"/>
    <property type="project" value="UniProtKB-KW"/>
</dbReference>
<dbReference type="GO" id="GO:0005975">
    <property type="term" value="P:carbohydrate metabolic process"/>
    <property type="evidence" value="ECO:0007669"/>
    <property type="project" value="InterPro"/>
</dbReference>
<feature type="binding site" evidence="3">
    <location>
        <position position="453"/>
    </location>
    <ligand>
        <name>substrate</name>
    </ligand>
</feature>
<accession>A0A8B2NRA5</accession>
<dbReference type="Gene3D" id="3.90.400.10">
    <property type="entry name" value="Oligo-1,6-glucosidase, Domain 2"/>
    <property type="match status" value="1"/>
</dbReference>
<dbReference type="PANTHER" id="PTHR38784">
    <property type="entry name" value="SUCROSE PHOSPHORYLASE"/>
    <property type="match status" value="1"/>
</dbReference>
<keyword evidence="6" id="KW-1185">Reference proteome</keyword>
<dbReference type="Pfam" id="PF16657">
    <property type="entry name" value="Malt_amylase_C"/>
    <property type="match status" value="1"/>
</dbReference>
<proteinExistence type="predicted"/>
<dbReference type="InterPro" id="IPR033746">
    <property type="entry name" value="GGa_phosphorylase"/>
</dbReference>
<protein>
    <submittedName>
        <fullName evidence="5">Sugar phosphorylase</fullName>
    </submittedName>
</protein>
<dbReference type="Pfam" id="PF00128">
    <property type="entry name" value="Alpha-amylase"/>
    <property type="match status" value="1"/>
</dbReference>
<dbReference type="InterPro" id="IPR017853">
    <property type="entry name" value="GH"/>
</dbReference>
<feature type="domain" description="Glycosyl hydrolase family 13 catalytic" evidence="4">
    <location>
        <begin position="59"/>
        <end position="402"/>
    </location>
</feature>
<evidence type="ECO:0000259" key="4">
    <source>
        <dbReference type="SMART" id="SM00642"/>
    </source>
</evidence>
<keyword evidence="1" id="KW-0328">Glycosyltransferase</keyword>
<dbReference type="InterPro" id="IPR006047">
    <property type="entry name" value="GH13_cat_dom"/>
</dbReference>
<gene>
    <name evidence="5" type="ORF">DLJ53_19195</name>
</gene>
<feature type="binding site" evidence="3">
    <location>
        <begin position="347"/>
        <end position="348"/>
    </location>
    <ligand>
        <name>substrate</name>
    </ligand>
</feature>
<name>A0A8B2NRA5_9HYPH</name>
<dbReference type="PIRSF" id="PIRSF003059">
    <property type="entry name" value="Sucrose_phosphorylase"/>
    <property type="match status" value="1"/>
</dbReference>
<reference evidence="5 6" key="1">
    <citation type="submission" date="2018-05" db="EMBL/GenBank/DDBJ databases">
        <title>Acuticoccus sediminis sp. nov., isolated from deep-sea sediment of Indian Ocean.</title>
        <authorList>
            <person name="Liu X."/>
            <person name="Lai Q."/>
            <person name="Du Y."/>
            <person name="Sun F."/>
            <person name="Zhang X."/>
            <person name="Wang S."/>
            <person name="Shao Z."/>
        </authorList>
    </citation>
    <scope>NUCLEOTIDE SEQUENCE [LARGE SCALE GENOMIC DNA]</scope>
    <source>
        <strain evidence="5 6">PTG4-2</strain>
    </source>
</reference>
<dbReference type="Gene3D" id="3.20.20.80">
    <property type="entry name" value="Glycosidases"/>
    <property type="match status" value="1"/>
</dbReference>
<dbReference type="SUPFAM" id="SSF51445">
    <property type="entry name" value="(Trans)glycosidases"/>
    <property type="match status" value="1"/>
</dbReference>
<dbReference type="InterPro" id="IPR013780">
    <property type="entry name" value="Glyco_hydro_b"/>
</dbReference>
<dbReference type="InterPro" id="IPR032091">
    <property type="entry name" value="Malt_amylase-like_C"/>
</dbReference>
<feature type="binding site" evidence="3">
    <location>
        <begin position="237"/>
        <end position="239"/>
    </location>
    <ligand>
        <name>substrate</name>
    </ligand>
</feature>
<dbReference type="AlphaFoldDB" id="A0A8B2NRA5"/>
<evidence type="ECO:0000313" key="6">
    <source>
        <dbReference type="Proteomes" id="UP000249590"/>
    </source>
</evidence>
<comment type="caution">
    <text evidence="5">The sequence shown here is derived from an EMBL/GenBank/DDBJ whole genome shotgun (WGS) entry which is preliminary data.</text>
</comment>
<feature type="binding site" evidence="3">
    <location>
        <position position="106"/>
    </location>
    <ligand>
        <name>substrate</name>
    </ligand>
</feature>
<sequence length="580" mass="62406">METGVTNQGANYTSALSAHLAVAYDSETVAALVERIVPLVEGARATNGNRAAGWLDERDVMLITYGDSIRTEGEAPLATLRRFLAAHGGEIITNVHILPFYPWTSDDGFSVKDYRAIDPVLGDWDDVSALAEDVGIMFDGVINHISAESAWFRAFLAGDPKYADYFTVMDPATDLSQVTRPRALPVLTPFETADGVKSVWTTFSADQIDLNYANPDVLIEILDLLIFYAQKGARFIRLDAIGFLWKEVGTTCMHLPQTHAVIKAMRVVLDAAVPGTLIVTETNVPHRDNISYFGDGSDEAQLVYQFPLPPLTLHAFLTGDASRLTGWARSLEPTTPSTTFFNFLASHDGIGVRPAEGILSPEEVAAMADAVVARGGRVSMRSLPGGGEAPYELNITYLDAISAPGEDDDTRLAKFMAAQTILLSVVGIPGIYVHSLLGSHNDLEGLARTGRARSINREKLDLAGLEAALADPANLRTRVLSAFRERLTLRAARPAFAPNAAQRVLSLDDRVFSLMRETGGDRVWVAVNVTAGPVALSVPTADLGFAPGRSVSLLGGTAPIIGAETTELTLAPYEAAWITQ</sequence>
<evidence type="ECO:0000256" key="2">
    <source>
        <dbReference type="ARBA" id="ARBA00022679"/>
    </source>
</evidence>
<keyword evidence="2" id="KW-0808">Transferase</keyword>
<evidence type="ECO:0000256" key="1">
    <source>
        <dbReference type="ARBA" id="ARBA00022676"/>
    </source>
</evidence>